<dbReference type="OrthoDB" id="1597724at2759"/>
<reference evidence="5" key="2">
    <citation type="submission" date="2025-08" db="UniProtKB">
        <authorList>
            <consortium name="Ensembl"/>
        </authorList>
    </citation>
    <scope>IDENTIFICATION</scope>
</reference>
<dbReference type="InterPro" id="IPR052986">
    <property type="entry name" value="VLIG_GTPase"/>
</dbReference>
<feature type="coiled-coil region" evidence="2">
    <location>
        <begin position="461"/>
        <end position="488"/>
    </location>
</feature>
<gene>
    <name evidence="5" type="primary">URGCP</name>
</gene>
<protein>
    <submittedName>
        <fullName evidence="5">Upregulator of cell proliferation</fullName>
    </submittedName>
</protein>
<dbReference type="Pfam" id="PF25683">
    <property type="entry name" value="URGCP_GTPase"/>
    <property type="match status" value="1"/>
</dbReference>
<dbReference type="Pfam" id="PF25496">
    <property type="entry name" value="URGCP"/>
    <property type="match status" value="1"/>
</dbReference>
<evidence type="ECO:0000256" key="2">
    <source>
        <dbReference type="SAM" id="Coils"/>
    </source>
</evidence>
<feature type="compositionally biased region" description="Acidic residues" evidence="3">
    <location>
        <begin position="45"/>
        <end position="54"/>
    </location>
</feature>
<dbReference type="GO" id="GO:0005525">
    <property type="term" value="F:GTP binding"/>
    <property type="evidence" value="ECO:0007669"/>
    <property type="project" value="InterPro"/>
</dbReference>
<dbReference type="OMA" id="QENTDGT"/>
<dbReference type="Gene3D" id="3.40.50.300">
    <property type="entry name" value="P-loop containing nucleotide triphosphate hydrolases"/>
    <property type="match status" value="1"/>
</dbReference>
<dbReference type="AlphaFoldDB" id="G3VSW6"/>
<name>G3VSW6_SARHA</name>
<evidence type="ECO:0000256" key="1">
    <source>
        <dbReference type="ARBA" id="ARBA00006828"/>
    </source>
</evidence>
<keyword evidence="2" id="KW-0175">Coiled coil</keyword>
<dbReference type="GO" id="GO:0005829">
    <property type="term" value="C:cytosol"/>
    <property type="evidence" value="ECO:0007669"/>
    <property type="project" value="Ensembl"/>
</dbReference>
<evidence type="ECO:0000259" key="4">
    <source>
        <dbReference type="PROSITE" id="PS51717"/>
    </source>
</evidence>
<dbReference type="eggNOG" id="ENOG502QU4G">
    <property type="taxonomic scope" value="Eukaryota"/>
</dbReference>
<dbReference type="Ensembl" id="ENSSHAT00000006325.2">
    <property type="protein sequence ID" value="ENSSHAP00000006271.1"/>
    <property type="gene ID" value="ENSSHAG00000005460.2"/>
</dbReference>
<dbReference type="HOGENOM" id="CLU_002276_0_0_1"/>
<dbReference type="InterPro" id="IPR057365">
    <property type="entry name" value="URGCP"/>
</dbReference>
<proteinExistence type="inferred from homology"/>
<reference evidence="5" key="3">
    <citation type="submission" date="2025-09" db="UniProtKB">
        <authorList>
            <consortium name="Ensembl"/>
        </authorList>
    </citation>
    <scope>IDENTIFICATION</scope>
</reference>
<dbReference type="RefSeq" id="XP_031805756.1">
    <property type="nucleotide sequence ID" value="XM_031949896.1"/>
</dbReference>
<dbReference type="CTD" id="55665"/>
<sequence length="929" mass="105158">MKGFLQTVAEGRHSRDGEQQVQRHSDLGEVVPEGKDPETTQAEQENTDGTEEAQENGQPIVADFLTEERSRLHETMSLLGLETYCNRKLSLQDARQISFDSMKNWAPQVPTDLPWSFLRKLLALNSEVRNTTLLSDLPQDDRTGEKETQVDEQEIYWGTSEDIYSLTELVTTPDVPLNPLDLLCALLLCSDSFLQQELLVKMSLCQFALPVVLPDSETQNHTFLLWALRGVMRTWWWQSPGGPRTWREESLVLTRVPIISFARMDISSHSKSHLLNAVMSPSHHQPHDYFCHREMPSAANAREIADGLVEMSWYSPGSSSKENLDVFPEPVAFANLRGEIGSHWQQFKLLTETSAAVFILTDNIGQKEYELLCSLSGSTTRYYLILSPYRGKRNANLRFLNKLVSVLQIDYSHVLVKVSSTDSKRLVKRLQAIVVNVIKSASRKVSLEDMAETARTLGLKVDEDCEECQKARERVEKITQDIQDVELYKREKLRLQGDPWRSIAQVEKELCRLQRAGDSSPEKYKSELRQRLLALRMHQNRYELGGGMQEFIKGIANPSLVEKQYFLGWMKLKLEEMARQGRRQPPEALAPLGPKHSRPAELSEQLWPTSLGVEHFLREMGQFYEAECYLVEAGKMAESQKRFTHFVGLASELVLSGFPLELMDRGTCCVPLRWVTGILRELHARLEGRPRLLVLSVLGAEGTGKSTLLNTMFGLQFATSRSYKPHGTFMQLISVTEDFRQDLGCDFILVIDSGGLTGGAVAARGERYELEVSLATLAMGLSNITVVSMAETKDTPLAALHAFLKLEKLGHVPNCQLVSQDLSDGPVPRPNPRDRKQLLEQLNDLSKAVAEMEKQDEERALSDTVLCDPEKHIWHIPRLWHGMPPMAPVSLGYCEAVFELKRCLLENIRNGVCHQHRDIVHLVELVGRL</sequence>
<dbReference type="PROSITE" id="PS51717">
    <property type="entry name" value="G_VLIG"/>
    <property type="match status" value="1"/>
</dbReference>
<dbReference type="InterPro" id="IPR027417">
    <property type="entry name" value="P-loop_NTPase"/>
</dbReference>
<evidence type="ECO:0000313" key="5">
    <source>
        <dbReference type="Ensembl" id="ENSSHAP00000006271.1"/>
    </source>
</evidence>
<dbReference type="SUPFAM" id="SSF52540">
    <property type="entry name" value="P-loop containing nucleoside triphosphate hydrolases"/>
    <property type="match status" value="1"/>
</dbReference>
<dbReference type="InParanoid" id="G3VSW6"/>
<dbReference type="InterPro" id="IPR030383">
    <property type="entry name" value="G_VLIG_dom"/>
</dbReference>
<feature type="compositionally biased region" description="Basic and acidic residues" evidence="3">
    <location>
        <begin position="10"/>
        <end position="38"/>
    </location>
</feature>
<dbReference type="GeneTree" id="ENSGT00940000154390"/>
<keyword evidence="6" id="KW-1185">Reference proteome</keyword>
<dbReference type="GeneID" id="100919380"/>
<reference evidence="5 6" key="1">
    <citation type="journal article" date="2011" name="Proc. Natl. Acad. Sci. U.S.A.">
        <title>Genetic diversity and population structure of the endangered marsupial Sarcophilus harrisii (Tasmanian devil).</title>
        <authorList>
            <person name="Miller W."/>
            <person name="Hayes V.M."/>
            <person name="Ratan A."/>
            <person name="Petersen D.C."/>
            <person name="Wittekindt N.E."/>
            <person name="Miller J."/>
            <person name="Walenz B."/>
            <person name="Knight J."/>
            <person name="Qi J."/>
            <person name="Zhao F."/>
            <person name="Wang Q."/>
            <person name="Bedoya-Reina O.C."/>
            <person name="Katiyar N."/>
            <person name="Tomsho L.P."/>
            <person name="Kasson L.M."/>
            <person name="Hardie R.A."/>
            <person name="Woodbridge P."/>
            <person name="Tindall E.A."/>
            <person name="Bertelsen M.F."/>
            <person name="Dixon D."/>
            <person name="Pyecroft S."/>
            <person name="Helgen K.M."/>
            <person name="Lesk A.M."/>
            <person name="Pringle T.H."/>
            <person name="Patterson N."/>
            <person name="Zhang Y."/>
            <person name="Kreiss A."/>
            <person name="Woods G.M."/>
            <person name="Jones M.E."/>
            <person name="Schuster S.C."/>
        </authorList>
    </citation>
    <scope>NUCLEOTIDE SEQUENCE [LARGE SCALE GENOMIC DNA]</scope>
</reference>
<comment type="similarity">
    <text evidence="1">Belongs to the TRAFAC class dynamin-like GTPase superfamily. Very large inducible GTPase (VLIG) family.</text>
</comment>
<dbReference type="PANTHER" id="PTHR14819:SF9">
    <property type="entry name" value="UP-REGULATOR OF CELL PROLIFERATION-LIKE"/>
    <property type="match status" value="1"/>
</dbReference>
<feature type="domain" description="VLIG-type G" evidence="4">
    <location>
        <begin position="689"/>
        <end position="927"/>
    </location>
</feature>
<accession>G3VSW6</accession>
<feature type="region of interest" description="Disordered" evidence="3">
    <location>
        <begin position="1"/>
        <end position="59"/>
    </location>
</feature>
<dbReference type="RefSeq" id="XP_031805755.1">
    <property type="nucleotide sequence ID" value="XM_031949895.1"/>
</dbReference>
<evidence type="ECO:0000313" key="6">
    <source>
        <dbReference type="Proteomes" id="UP000007648"/>
    </source>
</evidence>
<dbReference type="FunCoup" id="G3VSW6">
    <property type="interactions" value="441"/>
</dbReference>
<dbReference type="Proteomes" id="UP000007648">
    <property type="component" value="Unassembled WGS sequence"/>
</dbReference>
<organism evidence="5 6">
    <name type="scientific">Sarcophilus harrisii</name>
    <name type="common">Tasmanian devil</name>
    <name type="synonym">Sarcophilus laniarius</name>
    <dbReference type="NCBI Taxonomy" id="9305"/>
    <lineage>
        <taxon>Eukaryota</taxon>
        <taxon>Metazoa</taxon>
        <taxon>Chordata</taxon>
        <taxon>Craniata</taxon>
        <taxon>Vertebrata</taxon>
        <taxon>Euteleostomi</taxon>
        <taxon>Mammalia</taxon>
        <taxon>Metatheria</taxon>
        <taxon>Dasyuromorphia</taxon>
        <taxon>Dasyuridae</taxon>
        <taxon>Sarcophilus</taxon>
    </lineage>
</organism>
<dbReference type="PANTHER" id="PTHR14819">
    <property type="entry name" value="GTP-BINDING"/>
    <property type="match status" value="1"/>
</dbReference>
<evidence type="ECO:0000256" key="3">
    <source>
        <dbReference type="SAM" id="MobiDB-lite"/>
    </source>
</evidence>